<accession>A0A9Q0IVL3</accession>
<sequence>MGAVAFIVLLLQVCISHAWKCSEAPALYKVQQVDADLGKVLAVSGNRYAYYLNGLRWNNLHLYNVKHITTGTTGTWMVDSKNGLNKLVGGTFVKAPGLSVIQAHAGGKDFLVATNGKRGYCCRTSSATTYKGVGSLSWTALSVSYQFKQFSCGRFGCWGVDIKGRVYHAQSITAANCKSVGWRYISAGMKMVEASSDGLVFGINNAGEVFLSRTYGVGWYKIPMCMPMRDLSYNLGKLWVASVSGLLMVCTH</sequence>
<feature type="chain" id="PRO_5040451089" description="Fish-egg lectin" evidence="1">
    <location>
        <begin position="19"/>
        <end position="252"/>
    </location>
</feature>
<evidence type="ECO:0000313" key="2">
    <source>
        <dbReference type="EMBL" id="KAJ3611935.1"/>
    </source>
</evidence>
<reference evidence="2" key="1">
    <citation type="submission" date="2022-07" db="EMBL/GenBank/DDBJ databases">
        <title>Chromosome-level genome of Muraenolepis orangiensis.</title>
        <authorList>
            <person name="Kim J."/>
        </authorList>
    </citation>
    <scope>NUCLEOTIDE SEQUENCE</scope>
    <source>
        <strain evidence="2">KU_S4_2022</strain>
        <tissue evidence="2">Muscle</tissue>
    </source>
</reference>
<name>A0A9Q0IVL3_9TELE</name>
<organism evidence="2 3">
    <name type="scientific">Muraenolepis orangiensis</name>
    <name type="common">Patagonian moray cod</name>
    <dbReference type="NCBI Taxonomy" id="630683"/>
    <lineage>
        <taxon>Eukaryota</taxon>
        <taxon>Metazoa</taxon>
        <taxon>Chordata</taxon>
        <taxon>Craniata</taxon>
        <taxon>Vertebrata</taxon>
        <taxon>Euteleostomi</taxon>
        <taxon>Actinopterygii</taxon>
        <taxon>Neopterygii</taxon>
        <taxon>Teleostei</taxon>
        <taxon>Neoteleostei</taxon>
        <taxon>Acanthomorphata</taxon>
        <taxon>Zeiogadaria</taxon>
        <taxon>Gadariae</taxon>
        <taxon>Gadiformes</taxon>
        <taxon>Muraenolepidoidei</taxon>
        <taxon>Muraenolepididae</taxon>
        <taxon>Muraenolepis</taxon>
    </lineage>
</organism>
<dbReference type="OrthoDB" id="166585at2759"/>
<protein>
    <recommendedName>
        <fullName evidence="4">Fish-egg lectin</fullName>
    </recommendedName>
</protein>
<evidence type="ECO:0008006" key="4">
    <source>
        <dbReference type="Google" id="ProtNLM"/>
    </source>
</evidence>
<dbReference type="EMBL" id="JANIIK010000036">
    <property type="protein sequence ID" value="KAJ3611935.1"/>
    <property type="molecule type" value="Genomic_DNA"/>
</dbReference>
<comment type="caution">
    <text evidence="2">The sequence shown here is derived from an EMBL/GenBank/DDBJ whole genome shotgun (WGS) entry which is preliminary data.</text>
</comment>
<feature type="signal peptide" evidence="1">
    <location>
        <begin position="1"/>
        <end position="18"/>
    </location>
</feature>
<proteinExistence type="predicted"/>
<dbReference type="Pfam" id="PF19193">
    <property type="entry name" value="Tectonin"/>
    <property type="match status" value="1"/>
</dbReference>
<keyword evidence="3" id="KW-1185">Reference proteome</keyword>
<evidence type="ECO:0000313" key="3">
    <source>
        <dbReference type="Proteomes" id="UP001148018"/>
    </source>
</evidence>
<dbReference type="Proteomes" id="UP001148018">
    <property type="component" value="Unassembled WGS sequence"/>
</dbReference>
<gene>
    <name evidence="2" type="ORF">NHX12_020215</name>
</gene>
<dbReference type="InterPro" id="IPR006624">
    <property type="entry name" value="Beta-propeller_rpt_TECPR"/>
</dbReference>
<evidence type="ECO:0000256" key="1">
    <source>
        <dbReference type="SAM" id="SignalP"/>
    </source>
</evidence>
<dbReference type="AlphaFoldDB" id="A0A9Q0IVL3"/>
<dbReference type="SMART" id="SM00706">
    <property type="entry name" value="TECPR"/>
    <property type="match status" value="4"/>
</dbReference>
<keyword evidence="1" id="KW-0732">Signal</keyword>